<name>A0ABQ2YFB0_9GAMM</name>
<reference evidence="2" key="1">
    <citation type="journal article" date="2019" name="Int. J. Syst. Evol. Microbiol.">
        <title>The Global Catalogue of Microorganisms (GCM) 10K type strain sequencing project: providing services to taxonomists for standard genome sequencing and annotation.</title>
        <authorList>
            <consortium name="The Broad Institute Genomics Platform"/>
            <consortium name="The Broad Institute Genome Sequencing Center for Infectious Disease"/>
            <person name="Wu L."/>
            <person name="Ma J."/>
        </authorList>
    </citation>
    <scope>NUCLEOTIDE SEQUENCE [LARGE SCALE GENOMIC DNA]</scope>
    <source>
        <strain evidence="2">KCTC 22228</strain>
    </source>
</reference>
<dbReference type="EMBL" id="BMXS01000002">
    <property type="protein sequence ID" value="GGX82448.1"/>
    <property type="molecule type" value="Genomic_DNA"/>
</dbReference>
<organism evidence="1 2">
    <name type="scientific">Litchfieldella qijiaojingensis</name>
    <dbReference type="NCBI Taxonomy" id="980347"/>
    <lineage>
        <taxon>Bacteria</taxon>
        <taxon>Pseudomonadati</taxon>
        <taxon>Pseudomonadota</taxon>
        <taxon>Gammaproteobacteria</taxon>
        <taxon>Oceanospirillales</taxon>
        <taxon>Halomonadaceae</taxon>
        <taxon>Litchfieldella</taxon>
    </lineage>
</organism>
<proteinExistence type="predicted"/>
<evidence type="ECO:0000313" key="1">
    <source>
        <dbReference type="EMBL" id="GGX82448.1"/>
    </source>
</evidence>
<evidence type="ECO:0000313" key="2">
    <source>
        <dbReference type="Proteomes" id="UP000653056"/>
    </source>
</evidence>
<gene>
    <name evidence="1" type="ORF">GCM10007160_07300</name>
</gene>
<protein>
    <submittedName>
        <fullName evidence="1">Uncharacterized protein</fullName>
    </submittedName>
</protein>
<comment type="caution">
    <text evidence="1">The sequence shown here is derived from an EMBL/GenBank/DDBJ whole genome shotgun (WGS) entry which is preliminary data.</text>
</comment>
<dbReference type="Proteomes" id="UP000653056">
    <property type="component" value="Unassembled WGS sequence"/>
</dbReference>
<dbReference type="RefSeq" id="WP_189466316.1">
    <property type="nucleotide sequence ID" value="NZ_BMXS01000002.1"/>
</dbReference>
<sequence length="188" mass="20554">MRVIHVKAADERDACLARLCAEVYGRKAGLMPLVSFAGTRRVLFAQEAARLLALVDDEGTPSALALLVLDEAGAGMTLVLSCSLSGDREPERRLIGELAFKAPLRVEAVDRDAETFYLGCGITRWFAGREGKRIGLGVKHPAGSAKELTDTLGFDEQTVLRNLKHDPKGFEEEKQRFVEGLAAFPERL</sequence>
<keyword evidence="2" id="KW-1185">Reference proteome</keyword>
<accession>A0ABQ2YFB0</accession>